<dbReference type="SUPFAM" id="SSF54593">
    <property type="entry name" value="Glyoxalase/Bleomycin resistance protein/Dihydroxybiphenyl dioxygenase"/>
    <property type="match status" value="1"/>
</dbReference>
<dbReference type="InterPro" id="IPR004360">
    <property type="entry name" value="Glyas_Fos-R_dOase_dom"/>
</dbReference>
<feature type="domain" description="Glyoxalase/fosfomycin resistance/dioxygenase" evidence="1">
    <location>
        <begin position="14"/>
        <end position="130"/>
    </location>
</feature>
<name>A0A7W5B8L2_9BURK</name>
<sequence length="137" mass="15092">MQFTPYLSYGGLCRQAFEYYKEHLGAGKLEIMTFRDSPMAEQTPEHWRDKVMHAALELGDGALMASDCAPDQVYEGMRGSSVVLSAKTDAEAKKFYDALALGGSVQMPLGPTFWASSFGMVTDQFGASWMVMCALPR</sequence>
<proteinExistence type="predicted"/>
<dbReference type="PANTHER" id="PTHR33990:SF1">
    <property type="entry name" value="PROTEIN YJDN"/>
    <property type="match status" value="1"/>
</dbReference>
<evidence type="ECO:0000313" key="2">
    <source>
        <dbReference type="EMBL" id="MBB3118562.1"/>
    </source>
</evidence>
<evidence type="ECO:0000259" key="1">
    <source>
        <dbReference type="Pfam" id="PF00903"/>
    </source>
</evidence>
<accession>A0A7W5B8L2</accession>
<dbReference type="RefSeq" id="WP_183440459.1">
    <property type="nucleotide sequence ID" value="NZ_JACHXD010000003.1"/>
</dbReference>
<evidence type="ECO:0000313" key="3">
    <source>
        <dbReference type="Proteomes" id="UP000541535"/>
    </source>
</evidence>
<dbReference type="InterPro" id="IPR029068">
    <property type="entry name" value="Glyas_Bleomycin-R_OHBP_Dase"/>
</dbReference>
<comment type="caution">
    <text evidence="2">The sequence shown here is derived from an EMBL/GenBank/DDBJ whole genome shotgun (WGS) entry which is preliminary data.</text>
</comment>
<dbReference type="InterPro" id="IPR028973">
    <property type="entry name" value="PhnB-like"/>
</dbReference>
<dbReference type="Pfam" id="PF00903">
    <property type="entry name" value="Glyoxalase"/>
    <property type="match status" value="1"/>
</dbReference>
<dbReference type="PANTHER" id="PTHR33990">
    <property type="entry name" value="PROTEIN YJDN-RELATED"/>
    <property type="match status" value="1"/>
</dbReference>
<dbReference type="AlphaFoldDB" id="A0A7W5B8L2"/>
<reference evidence="2 3" key="1">
    <citation type="submission" date="2020-08" db="EMBL/GenBank/DDBJ databases">
        <title>Genomic Encyclopedia of Type Strains, Phase III (KMG-III): the genomes of soil and plant-associated and newly described type strains.</title>
        <authorList>
            <person name="Whitman W."/>
        </authorList>
    </citation>
    <scope>NUCLEOTIDE SEQUENCE [LARGE SCALE GENOMIC DNA]</scope>
    <source>
        <strain evidence="2 3">CECT 8897</strain>
    </source>
</reference>
<dbReference type="Proteomes" id="UP000541535">
    <property type="component" value="Unassembled WGS sequence"/>
</dbReference>
<dbReference type="Gene3D" id="3.10.180.10">
    <property type="entry name" value="2,3-Dihydroxybiphenyl 1,2-Dioxygenase, domain 1"/>
    <property type="match status" value="1"/>
</dbReference>
<organism evidence="2 3">
    <name type="scientific">Pseudoduganella violacea</name>
    <dbReference type="NCBI Taxonomy" id="1715466"/>
    <lineage>
        <taxon>Bacteria</taxon>
        <taxon>Pseudomonadati</taxon>
        <taxon>Pseudomonadota</taxon>
        <taxon>Betaproteobacteria</taxon>
        <taxon>Burkholderiales</taxon>
        <taxon>Oxalobacteraceae</taxon>
        <taxon>Telluria group</taxon>
        <taxon>Pseudoduganella</taxon>
    </lineage>
</organism>
<dbReference type="CDD" id="cd06588">
    <property type="entry name" value="PhnB_like"/>
    <property type="match status" value="1"/>
</dbReference>
<keyword evidence="3" id="KW-1185">Reference proteome</keyword>
<gene>
    <name evidence="2" type="ORF">FHS03_001593</name>
</gene>
<dbReference type="EMBL" id="JACHXD010000003">
    <property type="protein sequence ID" value="MBB3118562.1"/>
    <property type="molecule type" value="Genomic_DNA"/>
</dbReference>
<protein>
    <submittedName>
        <fullName evidence="2">PhnB protein</fullName>
    </submittedName>
</protein>